<evidence type="ECO:0000313" key="3">
    <source>
        <dbReference type="Proteomes" id="UP000316213"/>
    </source>
</evidence>
<feature type="transmembrane region" description="Helical" evidence="1">
    <location>
        <begin position="319"/>
        <end position="339"/>
    </location>
</feature>
<keyword evidence="1" id="KW-0812">Transmembrane</keyword>
<dbReference type="EMBL" id="SJPM01000001">
    <property type="protein sequence ID" value="TWU03708.1"/>
    <property type="molecule type" value="Genomic_DNA"/>
</dbReference>
<feature type="transmembrane region" description="Helical" evidence="1">
    <location>
        <begin position="404"/>
        <end position="424"/>
    </location>
</feature>
<feature type="transmembrane region" description="Helical" evidence="1">
    <location>
        <begin position="492"/>
        <end position="512"/>
    </location>
</feature>
<protein>
    <submittedName>
        <fullName evidence="2">ABC-2 family transporter protein</fullName>
    </submittedName>
</protein>
<dbReference type="OrthoDB" id="5524691at2"/>
<dbReference type="RefSeq" id="WP_146576179.1">
    <property type="nucleotide sequence ID" value="NZ_SJPM01000001.1"/>
</dbReference>
<evidence type="ECO:0000313" key="2">
    <source>
        <dbReference type="EMBL" id="TWU03708.1"/>
    </source>
</evidence>
<keyword evidence="1" id="KW-1133">Transmembrane helix</keyword>
<sequence>MRQEGESIPTPSGPMLGPTVEIPHHALALDPEGDGFLDWIDRITFRVTDRLNPILIKEARESLKSLQFLVTFFLLLIATILWTILGIVFNAPEVYYLPTGGAMLVGFYFVMAVPIFGLVPLAAYRSLSGEIDNDTFELLSITQLASRQIIRGKFASAVLQMLLYFAAVVPSLAFTYLLRGIGLAEISMVLVAVLMAGFFLSAFALMIAPLMTGFVGQSFAMVGLVAVIVFVQFIVAMICLAGIIGENLAATREAWMFTGLTSLMTLTFVVLFLKAAAAQIAPVTENRSTSIRYWMLCQQTMWIVTIISVSIYYDDFEPINFGSLVLAAYWLVAGTIFLVEPRELSPRVRRDLPSTFATRAFLTAFSPGPSSGYLFAVCTGSVAIVGLSLFGTFARSTNVTTEPILFGLTMVGYLAGYLGIVRLLTLPFAIRSKLSLPLALIVLFFVLIGTAFAPSVIHVAINGDLPSQYNDLEIIDWAWTATAGFERSGIPFHLSLIAAIAGGVITIANTLAMRDLYQYRKVAVPSRVILDRSGS</sequence>
<gene>
    <name evidence="2" type="ORF">Pla100_06380</name>
</gene>
<organism evidence="2 3">
    <name type="scientific">Neorhodopirellula pilleata</name>
    <dbReference type="NCBI Taxonomy" id="2714738"/>
    <lineage>
        <taxon>Bacteria</taxon>
        <taxon>Pseudomonadati</taxon>
        <taxon>Planctomycetota</taxon>
        <taxon>Planctomycetia</taxon>
        <taxon>Pirellulales</taxon>
        <taxon>Pirellulaceae</taxon>
        <taxon>Neorhodopirellula</taxon>
    </lineage>
</organism>
<feature type="transmembrane region" description="Helical" evidence="1">
    <location>
        <begin position="372"/>
        <end position="392"/>
    </location>
</feature>
<feature type="transmembrane region" description="Helical" evidence="1">
    <location>
        <begin position="219"/>
        <end position="243"/>
    </location>
</feature>
<feature type="transmembrane region" description="Helical" evidence="1">
    <location>
        <begin position="255"/>
        <end position="273"/>
    </location>
</feature>
<keyword evidence="1" id="KW-0472">Membrane</keyword>
<proteinExistence type="predicted"/>
<dbReference type="Proteomes" id="UP000316213">
    <property type="component" value="Unassembled WGS sequence"/>
</dbReference>
<dbReference type="AlphaFoldDB" id="A0A5C6AVS6"/>
<feature type="transmembrane region" description="Helical" evidence="1">
    <location>
        <begin position="95"/>
        <end position="119"/>
    </location>
</feature>
<feature type="transmembrane region" description="Helical" evidence="1">
    <location>
        <begin position="436"/>
        <end position="461"/>
    </location>
</feature>
<feature type="transmembrane region" description="Helical" evidence="1">
    <location>
        <begin position="66"/>
        <end position="89"/>
    </location>
</feature>
<name>A0A5C6AVS6_9BACT</name>
<evidence type="ECO:0000256" key="1">
    <source>
        <dbReference type="SAM" id="Phobius"/>
    </source>
</evidence>
<feature type="transmembrane region" description="Helical" evidence="1">
    <location>
        <begin position="186"/>
        <end position="207"/>
    </location>
</feature>
<comment type="caution">
    <text evidence="2">The sequence shown here is derived from an EMBL/GenBank/DDBJ whole genome shotgun (WGS) entry which is preliminary data.</text>
</comment>
<reference evidence="2 3" key="1">
    <citation type="submission" date="2019-02" db="EMBL/GenBank/DDBJ databases">
        <title>Deep-cultivation of Planctomycetes and their phenomic and genomic characterization uncovers novel biology.</title>
        <authorList>
            <person name="Wiegand S."/>
            <person name="Jogler M."/>
            <person name="Boedeker C."/>
            <person name="Pinto D."/>
            <person name="Vollmers J."/>
            <person name="Rivas-Marin E."/>
            <person name="Kohn T."/>
            <person name="Peeters S.H."/>
            <person name="Heuer A."/>
            <person name="Rast P."/>
            <person name="Oberbeckmann S."/>
            <person name="Bunk B."/>
            <person name="Jeske O."/>
            <person name="Meyerdierks A."/>
            <person name="Storesund J.E."/>
            <person name="Kallscheuer N."/>
            <person name="Luecker S."/>
            <person name="Lage O.M."/>
            <person name="Pohl T."/>
            <person name="Merkel B.J."/>
            <person name="Hornburger P."/>
            <person name="Mueller R.-W."/>
            <person name="Bruemmer F."/>
            <person name="Labrenz M."/>
            <person name="Spormann A.M."/>
            <person name="Op Den Camp H."/>
            <person name="Overmann J."/>
            <person name="Amann R."/>
            <person name="Jetten M.S.M."/>
            <person name="Mascher T."/>
            <person name="Medema M.H."/>
            <person name="Devos D.P."/>
            <person name="Kaster A.-K."/>
            <person name="Ovreas L."/>
            <person name="Rohde M."/>
            <person name="Galperin M.Y."/>
            <person name="Jogler C."/>
        </authorList>
    </citation>
    <scope>NUCLEOTIDE SEQUENCE [LARGE SCALE GENOMIC DNA]</scope>
    <source>
        <strain evidence="2 3">Pla100</strain>
    </source>
</reference>
<accession>A0A5C6AVS6</accession>
<feature type="transmembrane region" description="Helical" evidence="1">
    <location>
        <begin position="293"/>
        <end position="313"/>
    </location>
</feature>
<keyword evidence="3" id="KW-1185">Reference proteome</keyword>
<feature type="transmembrane region" description="Helical" evidence="1">
    <location>
        <begin position="154"/>
        <end position="174"/>
    </location>
</feature>